<evidence type="ECO:0000313" key="1">
    <source>
        <dbReference type="EMBL" id="MBB4666788.1"/>
    </source>
</evidence>
<gene>
    <name evidence="1" type="ORF">BKA24_001497</name>
</gene>
<keyword evidence="2" id="KW-1185">Reference proteome</keyword>
<protein>
    <submittedName>
        <fullName evidence="1">Uncharacterized protein</fullName>
    </submittedName>
</protein>
<comment type="caution">
    <text evidence="1">The sequence shown here is derived from an EMBL/GenBank/DDBJ whole genome shotgun (WGS) entry which is preliminary data.</text>
</comment>
<organism evidence="1 2">
    <name type="scientific">Microbacterium marinum</name>
    <dbReference type="NCBI Taxonomy" id="421115"/>
    <lineage>
        <taxon>Bacteria</taxon>
        <taxon>Bacillati</taxon>
        <taxon>Actinomycetota</taxon>
        <taxon>Actinomycetes</taxon>
        <taxon>Micrococcales</taxon>
        <taxon>Microbacteriaceae</taxon>
        <taxon>Microbacterium</taxon>
    </lineage>
</organism>
<dbReference type="EMBL" id="JACHMD010000001">
    <property type="protein sequence ID" value="MBB4666788.1"/>
    <property type="molecule type" value="Genomic_DNA"/>
</dbReference>
<evidence type="ECO:0000313" key="2">
    <source>
        <dbReference type="Proteomes" id="UP000573729"/>
    </source>
</evidence>
<dbReference type="Proteomes" id="UP000573729">
    <property type="component" value="Unassembled WGS sequence"/>
</dbReference>
<sequence>MTGTPSGFEYTTRGSQIEIRHDGRLAATLRGRAAEKFLDDVERRDPQHVMARVTGNYKRGNERRT</sequence>
<name>A0A7W7FJ53_9MICO</name>
<dbReference type="RefSeq" id="WP_184216643.1">
    <property type="nucleotide sequence ID" value="NZ_JACHMD010000001.1"/>
</dbReference>
<proteinExistence type="predicted"/>
<dbReference type="AlphaFoldDB" id="A0A7W7FJ53"/>
<reference evidence="1 2" key="1">
    <citation type="submission" date="2020-08" db="EMBL/GenBank/DDBJ databases">
        <title>Sequencing the genomes of 1000 actinobacteria strains.</title>
        <authorList>
            <person name="Klenk H.-P."/>
        </authorList>
    </citation>
    <scope>NUCLEOTIDE SEQUENCE [LARGE SCALE GENOMIC DNA]</scope>
    <source>
        <strain evidence="1 2">DSM 24947</strain>
    </source>
</reference>
<accession>A0A7W7FJ53</accession>